<dbReference type="InterPro" id="IPR002818">
    <property type="entry name" value="DJ-1/PfpI"/>
</dbReference>
<name>A0A370KZL7_9HYPH</name>
<dbReference type="RefSeq" id="WP_114831904.1">
    <property type="nucleotide sequence ID" value="NZ_QQTO01000010.1"/>
</dbReference>
<dbReference type="GO" id="GO:0006355">
    <property type="term" value="P:regulation of DNA-templated transcription"/>
    <property type="evidence" value="ECO:0007669"/>
    <property type="project" value="TreeGrafter"/>
</dbReference>
<dbReference type="CDD" id="cd03139">
    <property type="entry name" value="GATase1_PfpI_2"/>
    <property type="match status" value="1"/>
</dbReference>
<dbReference type="InterPro" id="IPR029062">
    <property type="entry name" value="Class_I_gatase-like"/>
</dbReference>
<reference evidence="3" key="1">
    <citation type="submission" date="2018-07" db="EMBL/GenBank/DDBJ databases">
        <authorList>
            <person name="Safronova V.I."/>
            <person name="Chirak E.R."/>
            <person name="Sazanova A.L."/>
        </authorList>
    </citation>
    <scope>NUCLEOTIDE SEQUENCE [LARGE SCALE GENOMIC DNA]</scope>
    <source>
        <strain evidence="3">RCAM04685</strain>
    </source>
</reference>
<dbReference type="PANTHER" id="PTHR43130">
    <property type="entry name" value="ARAC-FAMILY TRANSCRIPTIONAL REGULATOR"/>
    <property type="match status" value="1"/>
</dbReference>
<evidence type="ECO:0000259" key="1">
    <source>
        <dbReference type="Pfam" id="PF01965"/>
    </source>
</evidence>
<dbReference type="Pfam" id="PF01965">
    <property type="entry name" value="DJ-1_PfpI"/>
    <property type="match status" value="1"/>
</dbReference>
<accession>A0A370KZL7</accession>
<protein>
    <submittedName>
        <fullName evidence="2">DJ-1/PfpI family protein</fullName>
    </submittedName>
</protein>
<feature type="domain" description="DJ-1/PfpI" evidence="1">
    <location>
        <begin position="2"/>
        <end position="162"/>
    </location>
</feature>
<sequence length="232" mass="25016">MHVVMLLYPRLTQLDLTGPFEVLARFRELELHLVWKTMEPVRDASGLQILPTASFETCAAADILFVPGGPGQVALMEDAETLAFLRRQAASARYVTSVCTGSLVLGAAGLLSGYRATCHWLSLPQLALFGAEPVAERVVSDRNRVTGAGVTSGIDFGLSLAAQLFGEERARKVQLQMEYDPQPPFPGGSPASAPAELVATIQAEWTDFQQQREAVSRRAAAALAAEEQRFGS</sequence>
<dbReference type="InterPro" id="IPR052158">
    <property type="entry name" value="INH-QAR"/>
</dbReference>
<dbReference type="Proteomes" id="UP000255207">
    <property type="component" value="Unassembled WGS sequence"/>
</dbReference>
<dbReference type="EMBL" id="QQTP01000018">
    <property type="protein sequence ID" value="RDJ20450.1"/>
    <property type="molecule type" value="Genomic_DNA"/>
</dbReference>
<organism evidence="2 3">
    <name type="scientific">Bosea caraganae</name>
    <dbReference type="NCBI Taxonomy" id="2763117"/>
    <lineage>
        <taxon>Bacteria</taxon>
        <taxon>Pseudomonadati</taxon>
        <taxon>Pseudomonadota</taxon>
        <taxon>Alphaproteobacteria</taxon>
        <taxon>Hyphomicrobiales</taxon>
        <taxon>Boseaceae</taxon>
        <taxon>Bosea</taxon>
    </lineage>
</organism>
<dbReference type="PANTHER" id="PTHR43130:SF2">
    <property type="entry name" value="DJ-1_PFPI DOMAIN-CONTAINING PROTEIN"/>
    <property type="match status" value="1"/>
</dbReference>
<proteinExistence type="predicted"/>
<evidence type="ECO:0000313" key="3">
    <source>
        <dbReference type="Proteomes" id="UP000255207"/>
    </source>
</evidence>
<comment type="caution">
    <text evidence="2">The sequence shown here is derived from an EMBL/GenBank/DDBJ whole genome shotgun (WGS) entry which is preliminary data.</text>
</comment>
<dbReference type="SUPFAM" id="SSF52317">
    <property type="entry name" value="Class I glutamine amidotransferase-like"/>
    <property type="match status" value="1"/>
</dbReference>
<dbReference type="Gene3D" id="3.40.50.880">
    <property type="match status" value="1"/>
</dbReference>
<dbReference type="AlphaFoldDB" id="A0A370KZL7"/>
<dbReference type="OrthoDB" id="186587at2"/>
<gene>
    <name evidence="2" type="ORF">DWE98_24310</name>
</gene>
<keyword evidence="3" id="KW-1185">Reference proteome</keyword>
<evidence type="ECO:0000313" key="2">
    <source>
        <dbReference type="EMBL" id="RDJ20450.1"/>
    </source>
</evidence>